<reference evidence="2 3" key="1">
    <citation type="submission" date="2020-08" db="EMBL/GenBank/DDBJ databases">
        <title>Genomic Encyclopedia of Type Strains, Phase III (KMG-III): the genomes of soil and plant-associated and newly described type strains.</title>
        <authorList>
            <person name="Whitman W."/>
        </authorList>
    </citation>
    <scope>NUCLEOTIDE SEQUENCE [LARGE SCALE GENOMIC DNA]</scope>
    <source>
        <strain evidence="2 3">CECT 5862</strain>
    </source>
</reference>
<comment type="caution">
    <text evidence="2">The sequence shown here is derived from an EMBL/GenBank/DDBJ whole genome shotgun (WGS) entry which is preliminary data.</text>
</comment>
<dbReference type="InterPro" id="IPR013520">
    <property type="entry name" value="Ribonucl_H"/>
</dbReference>
<dbReference type="Proteomes" id="UP000570361">
    <property type="component" value="Unassembled WGS sequence"/>
</dbReference>
<feature type="domain" description="Exonuclease" evidence="1">
    <location>
        <begin position="1"/>
        <end position="142"/>
    </location>
</feature>
<organism evidence="2 3">
    <name type="scientific">Paenibacillus phyllosphaerae</name>
    <dbReference type="NCBI Taxonomy" id="274593"/>
    <lineage>
        <taxon>Bacteria</taxon>
        <taxon>Bacillati</taxon>
        <taxon>Bacillota</taxon>
        <taxon>Bacilli</taxon>
        <taxon>Bacillales</taxon>
        <taxon>Paenibacillaceae</taxon>
        <taxon>Paenibacillus</taxon>
    </lineage>
</organism>
<dbReference type="Pfam" id="PF00929">
    <property type="entry name" value="RNase_T"/>
    <property type="match status" value="1"/>
</dbReference>
<evidence type="ECO:0000259" key="1">
    <source>
        <dbReference type="SMART" id="SM00479"/>
    </source>
</evidence>
<dbReference type="CDD" id="cd06127">
    <property type="entry name" value="DEDDh"/>
    <property type="match status" value="1"/>
</dbReference>
<dbReference type="GO" id="GO:0008408">
    <property type="term" value="F:3'-5' exonuclease activity"/>
    <property type="evidence" value="ECO:0007669"/>
    <property type="project" value="TreeGrafter"/>
</dbReference>
<keyword evidence="3" id="KW-1185">Reference proteome</keyword>
<proteinExistence type="predicted"/>
<dbReference type="Gene3D" id="3.30.420.10">
    <property type="entry name" value="Ribonuclease H-like superfamily/Ribonuclease H"/>
    <property type="match status" value="1"/>
</dbReference>
<dbReference type="EMBL" id="JACHXK010000004">
    <property type="protein sequence ID" value="MBB3110103.1"/>
    <property type="molecule type" value="Genomic_DNA"/>
</dbReference>
<dbReference type="PANTHER" id="PTHR30231">
    <property type="entry name" value="DNA POLYMERASE III SUBUNIT EPSILON"/>
    <property type="match status" value="1"/>
</dbReference>
<dbReference type="InterPro" id="IPR036397">
    <property type="entry name" value="RNaseH_sf"/>
</dbReference>
<dbReference type="GO" id="GO:0003676">
    <property type="term" value="F:nucleic acid binding"/>
    <property type="evidence" value="ECO:0007669"/>
    <property type="project" value="InterPro"/>
</dbReference>
<name>A0A7W5AWH7_9BACL</name>
<sequence>MVEHRTFNSYVQSPKPIPEPVERFTGVYNSYLVDAPVLADIYEQFVQFTEGCVLVTHAGYEFDLPLLRMECERNNLKMLSNRCLDTKALFTYLYPDNPNILTTNYLVHHYGIDDSSLKRHDALDDSKLIAKLFLRLLEEFKARNINDFILDKPIQVRRFEIIPMV</sequence>
<dbReference type="GO" id="GO:0005829">
    <property type="term" value="C:cytosol"/>
    <property type="evidence" value="ECO:0007669"/>
    <property type="project" value="TreeGrafter"/>
</dbReference>
<dbReference type="SMART" id="SM00479">
    <property type="entry name" value="EXOIII"/>
    <property type="match status" value="1"/>
</dbReference>
<dbReference type="SUPFAM" id="SSF53098">
    <property type="entry name" value="Ribonuclease H-like"/>
    <property type="match status" value="1"/>
</dbReference>
<dbReference type="AlphaFoldDB" id="A0A7W5AWH7"/>
<dbReference type="GO" id="GO:0045004">
    <property type="term" value="P:DNA replication proofreading"/>
    <property type="evidence" value="ECO:0007669"/>
    <property type="project" value="TreeGrafter"/>
</dbReference>
<dbReference type="PANTHER" id="PTHR30231:SF41">
    <property type="entry name" value="DNA POLYMERASE III SUBUNIT EPSILON"/>
    <property type="match status" value="1"/>
</dbReference>
<protein>
    <submittedName>
        <fullName evidence="2">DNA polymerase III epsilon subunit-like protein</fullName>
    </submittedName>
</protein>
<dbReference type="InterPro" id="IPR012337">
    <property type="entry name" value="RNaseH-like_sf"/>
</dbReference>
<accession>A0A7W5AWH7</accession>
<evidence type="ECO:0000313" key="2">
    <source>
        <dbReference type="EMBL" id="MBB3110103.1"/>
    </source>
</evidence>
<gene>
    <name evidence="2" type="ORF">FHS18_002170</name>
</gene>
<evidence type="ECO:0000313" key="3">
    <source>
        <dbReference type="Proteomes" id="UP000570361"/>
    </source>
</evidence>